<dbReference type="SUPFAM" id="SSF51126">
    <property type="entry name" value="Pectin lyase-like"/>
    <property type="match status" value="1"/>
</dbReference>
<reference evidence="1 2" key="1">
    <citation type="journal article" date="2013" name="Antonie Van Leeuwenhoek">
        <title>Dongia rigui sp. nov., isolated from freshwater of a large wetland in Korea.</title>
        <authorList>
            <person name="Baik K.S."/>
            <person name="Hwang Y.M."/>
            <person name="Choi J.S."/>
            <person name="Kwon J."/>
            <person name="Seong C.N."/>
        </authorList>
    </citation>
    <scope>NUCLEOTIDE SEQUENCE [LARGE SCALE GENOMIC DNA]</scope>
    <source>
        <strain evidence="1 2">04SU4-P</strain>
    </source>
</reference>
<protein>
    <recommendedName>
        <fullName evidence="3">Pectate lyase</fullName>
    </recommendedName>
</protein>
<dbReference type="Gene3D" id="2.160.20.10">
    <property type="entry name" value="Single-stranded right-handed beta-helix, Pectin lyase-like"/>
    <property type="match status" value="1"/>
</dbReference>
<name>A0ABU5E3N7_9PROT</name>
<evidence type="ECO:0000313" key="2">
    <source>
        <dbReference type="Proteomes" id="UP001271769"/>
    </source>
</evidence>
<dbReference type="EMBL" id="JAXCLX010000004">
    <property type="protein sequence ID" value="MDY0874089.1"/>
    <property type="molecule type" value="Genomic_DNA"/>
</dbReference>
<sequence>MSDIHVTPADVQQHVNQAKPGDKFILAAGTYAARLQMKNLQGTQAKPITLMAGPGAVFDGGVSADAYRVKANQMADSVYQGKVPGYPKGTYPGLYPWMAEGQIVLQGCKHIRLVNLVMRRSWPTLIALIDSNQIQITGANLTDGTFAIGALGETTSDITIEKCKWVQDSVAQRMWQKIDWASIHGDPNEDGVVDIQNDWRLFDGDFFRAGTILGRVRIWDSEISAAFNAVHLFNDLPKKPLCRDVEVAHCTFREIRDNIFEAERVASNWWFHHNEIINCHKWISIEQKTSGYFYFFANRGWFDSIQGPLTDDHSGGGVFKTPKEFKSVTGPHYFFNNSFYLRGDYLRNRILSRFLHQNNALRFVAMDDPVITDPATRDKEEIFPATLFGNLGSPPADLANRFTTDWKTLDIKMQNDVVAHTSWPALVQANGYPVQPAAGVDPLFVNPFKGDFKLQNNSPCRGHAGALSIELVDGTVWKRPAGGDIGAWQGDELFDGPAFVATPANA</sequence>
<dbReference type="RefSeq" id="WP_320502564.1">
    <property type="nucleotide sequence ID" value="NZ_JAXCLX010000004.1"/>
</dbReference>
<organism evidence="1 2">
    <name type="scientific">Dongia rigui</name>
    <dbReference type="NCBI Taxonomy" id="940149"/>
    <lineage>
        <taxon>Bacteria</taxon>
        <taxon>Pseudomonadati</taxon>
        <taxon>Pseudomonadota</taxon>
        <taxon>Alphaproteobacteria</taxon>
        <taxon>Rhodospirillales</taxon>
        <taxon>Dongiaceae</taxon>
        <taxon>Dongia</taxon>
    </lineage>
</organism>
<dbReference type="InterPro" id="IPR012334">
    <property type="entry name" value="Pectin_lyas_fold"/>
</dbReference>
<evidence type="ECO:0000313" key="1">
    <source>
        <dbReference type="EMBL" id="MDY0874089.1"/>
    </source>
</evidence>
<proteinExistence type="predicted"/>
<accession>A0ABU5E3N7</accession>
<gene>
    <name evidence="1" type="ORF">SMD31_19260</name>
</gene>
<dbReference type="InterPro" id="IPR011050">
    <property type="entry name" value="Pectin_lyase_fold/virulence"/>
</dbReference>
<keyword evidence="2" id="KW-1185">Reference proteome</keyword>
<evidence type="ECO:0008006" key="3">
    <source>
        <dbReference type="Google" id="ProtNLM"/>
    </source>
</evidence>
<comment type="caution">
    <text evidence="1">The sequence shown here is derived from an EMBL/GenBank/DDBJ whole genome shotgun (WGS) entry which is preliminary data.</text>
</comment>
<dbReference type="Proteomes" id="UP001271769">
    <property type="component" value="Unassembled WGS sequence"/>
</dbReference>